<sequence length="426" mass="48355">MKMKCFSLPCFSSSKRQNHFSQTISISTPQPTLHNTNLHESIHWISKSKIQNQDQSQCINNNNNTHHDDLETKEEKTTTPQDNHEQVQEEKECSSESLFSVSIGCRKPVSADENDDDEIEVNSTPMKLRRRSKDASGSTTIVPLKEPKLESNEAKEEERSMNEPLLNKYRYQDCSDDDDGYDDINLNEEGSSESSLFSISTDYKKKPISVSSIQKELVDNEVTSIMVEPQEEQEESERNNILENDENVCSSVLNPIENVSQRKVKATLLHSVKEDKENINWNQQEPSLNLKLSLSSNKKMNIETEKGKEIGVDTSLSSWLVESENKYNTPKRCDVEDRPILGALTVEEIRKYSSNISRTSSRTHSPEEAPIIGSVGSYWNHSEQRKSSKSSNKYGKEGKQEWSSTTVKTRLEPAFEAASQCCSKLT</sequence>
<protein>
    <submittedName>
        <fullName evidence="1">Uncharacterized protein</fullName>
    </submittedName>
</protein>
<evidence type="ECO:0000313" key="1">
    <source>
        <dbReference type="EMBL" id="CAJ2631443.1"/>
    </source>
</evidence>
<accession>A0ACB0IGJ8</accession>
<keyword evidence="2" id="KW-1185">Reference proteome</keyword>
<dbReference type="EMBL" id="CASHSV030000001">
    <property type="protein sequence ID" value="CAJ2631443.1"/>
    <property type="molecule type" value="Genomic_DNA"/>
</dbReference>
<reference evidence="1" key="1">
    <citation type="submission" date="2023-10" db="EMBL/GenBank/DDBJ databases">
        <authorList>
            <person name="Rodriguez Cubillos JULIANA M."/>
            <person name="De Vega J."/>
        </authorList>
    </citation>
    <scope>NUCLEOTIDE SEQUENCE</scope>
</reference>
<comment type="caution">
    <text evidence="1">The sequence shown here is derived from an EMBL/GenBank/DDBJ whole genome shotgun (WGS) entry which is preliminary data.</text>
</comment>
<evidence type="ECO:0000313" key="2">
    <source>
        <dbReference type="Proteomes" id="UP001177021"/>
    </source>
</evidence>
<dbReference type="Proteomes" id="UP001177021">
    <property type="component" value="Unassembled WGS sequence"/>
</dbReference>
<gene>
    <name evidence="1" type="ORF">MILVUS5_LOCUS2982</name>
</gene>
<organism evidence="1 2">
    <name type="scientific">Trifolium pratense</name>
    <name type="common">Red clover</name>
    <dbReference type="NCBI Taxonomy" id="57577"/>
    <lineage>
        <taxon>Eukaryota</taxon>
        <taxon>Viridiplantae</taxon>
        <taxon>Streptophyta</taxon>
        <taxon>Embryophyta</taxon>
        <taxon>Tracheophyta</taxon>
        <taxon>Spermatophyta</taxon>
        <taxon>Magnoliopsida</taxon>
        <taxon>eudicotyledons</taxon>
        <taxon>Gunneridae</taxon>
        <taxon>Pentapetalae</taxon>
        <taxon>rosids</taxon>
        <taxon>fabids</taxon>
        <taxon>Fabales</taxon>
        <taxon>Fabaceae</taxon>
        <taxon>Papilionoideae</taxon>
        <taxon>50 kb inversion clade</taxon>
        <taxon>NPAAA clade</taxon>
        <taxon>Hologalegina</taxon>
        <taxon>IRL clade</taxon>
        <taxon>Trifolieae</taxon>
        <taxon>Trifolium</taxon>
    </lineage>
</organism>
<proteinExistence type="predicted"/>
<name>A0ACB0IGJ8_TRIPR</name>